<dbReference type="CDD" id="cd11058">
    <property type="entry name" value="CYP60B-like"/>
    <property type="match status" value="1"/>
</dbReference>
<evidence type="ECO:0008006" key="11">
    <source>
        <dbReference type="Google" id="ProtNLM"/>
    </source>
</evidence>
<organism evidence="9 10">
    <name type="scientific">Ustilaginoidea virens</name>
    <name type="common">Rice false smut fungus</name>
    <name type="synonym">Villosiclava virens</name>
    <dbReference type="NCBI Taxonomy" id="1159556"/>
    <lineage>
        <taxon>Eukaryota</taxon>
        <taxon>Fungi</taxon>
        <taxon>Dikarya</taxon>
        <taxon>Ascomycota</taxon>
        <taxon>Pezizomycotina</taxon>
        <taxon>Sordariomycetes</taxon>
        <taxon>Hypocreomycetidae</taxon>
        <taxon>Hypocreales</taxon>
        <taxon>Clavicipitaceae</taxon>
        <taxon>Ustilaginoidea</taxon>
    </lineage>
</organism>
<dbReference type="InterPro" id="IPR001128">
    <property type="entry name" value="Cyt_P450"/>
</dbReference>
<evidence type="ECO:0000256" key="8">
    <source>
        <dbReference type="SAM" id="MobiDB-lite"/>
    </source>
</evidence>
<dbReference type="Pfam" id="PF00067">
    <property type="entry name" value="p450"/>
    <property type="match status" value="1"/>
</dbReference>
<dbReference type="InterPro" id="IPR050121">
    <property type="entry name" value="Cytochrome_P450_monoxygenase"/>
</dbReference>
<evidence type="ECO:0000256" key="6">
    <source>
        <dbReference type="PIRSR" id="PIRSR602401-1"/>
    </source>
</evidence>
<reference evidence="9" key="1">
    <citation type="submission" date="2020-03" db="EMBL/GenBank/DDBJ databases">
        <title>A mixture of massive structural variations and highly conserved coding sequences in Ustilaginoidea virens genome.</title>
        <authorList>
            <person name="Zhang K."/>
            <person name="Zhao Z."/>
            <person name="Zhang Z."/>
            <person name="Li Y."/>
            <person name="Hsiang T."/>
            <person name="Sun W."/>
        </authorList>
    </citation>
    <scope>NUCLEOTIDE SEQUENCE</scope>
    <source>
        <strain evidence="9">UV-8b</strain>
    </source>
</reference>
<comment type="cofactor">
    <cofactor evidence="1 6">
        <name>heme</name>
        <dbReference type="ChEBI" id="CHEBI:30413"/>
    </cofactor>
</comment>
<evidence type="ECO:0000256" key="1">
    <source>
        <dbReference type="ARBA" id="ARBA00001971"/>
    </source>
</evidence>
<evidence type="ECO:0000256" key="4">
    <source>
        <dbReference type="ARBA" id="ARBA00022723"/>
    </source>
</evidence>
<sequence length="529" mass="60983">MSWVDDSLLLGCKTRLAALGIGWKGLEIMPVLSIAAGLFLAFTLQLVVYRAWLHPLSKIPGPVMNSVFNFPYIWRNNIRGLFVFDSVQVHRKYGPIVRIGPERILVDGEIAWPQVFSRRKADQGQFEKMMPTQPVMGNSMTNARYHVHLRQRRHISPAFSDASIKQQEPVVKGYIDLLMDRLQKVAEKGEPVNMVNWLNCTTFDIAGDLVFTESFRSLRNSAAHPWFAEIMESVRYISFQRFLDYYPLVRKLASLFVSTLGGKESPGRSHAKQKAQKRMDLGEEGPQGRKDMVSYMLRKTRDGQVVMRPEEVLENSVSLIVAGSETMSSALCAFWFYLAKNPRVYERLAKEIRRAFPSEDEIRMQKASQLEYLQACISEALRVYPPAAETPSRVSPGALIEGVYIPRGTLITVFQWATFRNPKHFREPDSFIPERWLSSSHPHYEERFKDENHAVFQPFSFGPRDCIGKNLALNELRLIISRILFKFDYELSEGQDDWHTKQRAFLMWDKGPLMVRFKKRQMTVGEASW</sequence>
<dbReference type="OrthoDB" id="1470350at2759"/>
<dbReference type="PANTHER" id="PTHR24305:SF210">
    <property type="entry name" value="CYTOCHROME P450 MONOOXYGENASE ASQL-RELATED"/>
    <property type="match status" value="1"/>
</dbReference>
<evidence type="ECO:0000256" key="5">
    <source>
        <dbReference type="ARBA" id="ARBA00023004"/>
    </source>
</evidence>
<feature type="binding site" description="axial binding residue" evidence="6">
    <location>
        <position position="466"/>
    </location>
    <ligand>
        <name>heme</name>
        <dbReference type="ChEBI" id="CHEBI:30413"/>
    </ligand>
    <ligandPart>
        <name>Fe</name>
        <dbReference type="ChEBI" id="CHEBI:18248"/>
    </ligandPart>
</feature>
<evidence type="ECO:0000313" key="9">
    <source>
        <dbReference type="EMBL" id="QUC16338.1"/>
    </source>
</evidence>
<dbReference type="Proteomes" id="UP000027002">
    <property type="component" value="Chromosome 1"/>
</dbReference>
<feature type="compositionally biased region" description="Basic and acidic residues" evidence="8">
    <location>
        <begin position="277"/>
        <end position="287"/>
    </location>
</feature>
<dbReference type="InterPro" id="IPR036396">
    <property type="entry name" value="Cyt_P450_sf"/>
</dbReference>
<dbReference type="PRINTS" id="PR00463">
    <property type="entry name" value="EP450I"/>
</dbReference>
<dbReference type="PROSITE" id="PS00086">
    <property type="entry name" value="CYTOCHROME_P450"/>
    <property type="match status" value="1"/>
</dbReference>
<keyword evidence="7" id="KW-0503">Monooxygenase</keyword>
<dbReference type="RefSeq" id="XP_042994011.1">
    <property type="nucleotide sequence ID" value="XM_043138077.1"/>
</dbReference>
<dbReference type="GeneID" id="66061357"/>
<keyword evidence="7" id="KW-0560">Oxidoreductase</keyword>
<keyword evidence="3 6" id="KW-0349">Heme</keyword>
<dbReference type="PANTHER" id="PTHR24305">
    <property type="entry name" value="CYTOCHROME P450"/>
    <property type="match status" value="1"/>
</dbReference>
<evidence type="ECO:0000313" key="10">
    <source>
        <dbReference type="Proteomes" id="UP000027002"/>
    </source>
</evidence>
<gene>
    <name evidence="9" type="ORF">UV8b_00579</name>
</gene>
<dbReference type="AlphaFoldDB" id="A0A8E5MDL2"/>
<comment type="similarity">
    <text evidence="2 7">Belongs to the cytochrome P450 family.</text>
</comment>
<dbReference type="Gene3D" id="1.10.630.10">
    <property type="entry name" value="Cytochrome P450"/>
    <property type="match status" value="1"/>
</dbReference>
<dbReference type="KEGG" id="uvi:66061357"/>
<dbReference type="GO" id="GO:0020037">
    <property type="term" value="F:heme binding"/>
    <property type="evidence" value="ECO:0007669"/>
    <property type="project" value="InterPro"/>
</dbReference>
<keyword evidence="5 6" id="KW-0408">Iron</keyword>
<dbReference type="EMBL" id="CP072753">
    <property type="protein sequence ID" value="QUC16338.1"/>
    <property type="molecule type" value="Genomic_DNA"/>
</dbReference>
<dbReference type="SUPFAM" id="SSF48264">
    <property type="entry name" value="Cytochrome P450"/>
    <property type="match status" value="1"/>
</dbReference>
<dbReference type="GO" id="GO:0016705">
    <property type="term" value="F:oxidoreductase activity, acting on paired donors, with incorporation or reduction of molecular oxygen"/>
    <property type="evidence" value="ECO:0007669"/>
    <property type="project" value="InterPro"/>
</dbReference>
<dbReference type="GO" id="GO:0005506">
    <property type="term" value="F:iron ion binding"/>
    <property type="evidence" value="ECO:0007669"/>
    <property type="project" value="InterPro"/>
</dbReference>
<evidence type="ECO:0000256" key="2">
    <source>
        <dbReference type="ARBA" id="ARBA00010617"/>
    </source>
</evidence>
<dbReference type="InterPro" id="IPR017972">
    <property type="entry name" value="Cyt_P450_CS"/>
</dbReference>
<name>A0A8E5MDL2_USTVR</name>
<dbReference type="InterPro" id="IPR002401">
    <property type="entry name" value="Cyt_P450_E_grp-I"/>
</dbReference>
<dbReference type="GO" id="GO:0004497">
    <property type="term" value="F:monooxygenase activity"/>
    <property type="evidence" value="ECO:0007669"/>
    <property type="project" value="UniProtKB-KW"/>
</dbReference>
<proteinExistence type="inferred from homology"/>
<evidence type="ECO:0000256" key="7">
    <source>
        <dbReference type="RuleBase" id="RU000461"/>
    </source>
</evidence>
<keyword evidence="4 6" id="KW-0479">Metal-binding</keyword>
<evidence type="ECO:0000256" key="3">
    <source>
        <dbReference type="ARBA" id="ARBA00022617"/>
    </source>
</evidence>
<protein>
    <recommendedName>
        <fullName evidence="11">Cytochrome P450</fullName>
    </recommendedName>
</protein>
<accession>A0A8E5MDL2</accession>
<dbReference type="PRINTS" id="PR00385">
    <property type="entry name" value="P450"/>
</dbReference>
<keyword evidence="10" id="KW-1185">Reference proteome</keyword>
<feature type="region of interest" description="Disordered" evidence="8">
    <location>
        <begin position="261"/>
        <end position="287"/>
    </location>
</feature>